<evidence type="ECO:0000313" key="5">
    <source>
        <dbReference type="Proteomes" id="UP000002791"/>
    </source>
</evidence>
<feature type="signal peptide" evidence="3">
    <location>
        <begin position="1"/>
        <end position="21"/>
    </location>
</feature>
<dbReference type="AlphaFoldDB" id="H5XGH9"/>
<protein>
    <recommendedName>
        <fullName evidence="6">DUF3068 domain-containing protein</fullName>
    </recommendedName>
</protein>
<evidence type="ECO:0000256" key="1">
    <source>
        <dbReference type="SAM" id="MobiDB-lite"/>
    </source>
</evidence>
<evidence type="ECO:0000256" key="2">
    <source>
        <dbReference type="SAM" id="Phobius"/>
    </source>
</evidence>
<dbReference type="RefSeq" id="WP_005455192.1">
    <property type="nucleotide sequence ID" value="NZ_CM001440.1"/>
</dbReference>
<feature type="chain" id="PRO_5003601698" description="DUF3068 domain-containing protein" evidence="3">
    <location>
        <begin position="22"/>
        <end position="387"/>
    </location>
</feature>
<dbReference type="OrthoDB" id="3595877at2"/>
<dbReference type="EMBL" id="CM001440">
    <property type="protein sequence ID" value="EHR60518.1"/>
    <property type="molecule type" value="Genomic_DNA"/>
</dbReference>
<dbReference type="STRING" id="882082.SaccyDRAFT_1617"/>
<keyword evidence="2" id="KW-0472">Membrane</keyword>
<sequence>MSRVVSRLSAAAVTTVTMATAALTVLWAGATVPAAALPRPVDPETGPVAFANVASMAIADDGYGRPGGSVISETQRSPLTPGVSRLGESRSALPASEGERAAVGPNYRLGIEHHDVAAGLGESRVPEASARADFALTDLATDVTVLAFESARTSVECVSTAEPESGASASRLSVTGADGVLRPVSLPKPGEEVRRQDLPFGAPVEIGEDEVATSDLRIRPVTEFDQLLRQRQWRDGEVTAASGWLVEIHTHVRPAESDGDERFELPVPAEVTEGTPEVPAAGDGERHSARTVETTFVLGGVSCSVPRDFVSGGGGQAEPGAPSVPVTIPAGVGAPSGHPARAEVRAEGSDARSATTVWGTALLAGGGVLGLAALFLARRASSSRTRP</sequence>
<evidence type="ECO:0008006" key="6">
    <source>
        <dbReference type="Google" id="ProtNLM"/>
    </source>
</evidence>
<evidence type="ECO:0000313" key="4">
    <source>
        <dbReference type="EMBL" id="EHR60518.1"/>
    </source>
</evidence>
<feature type="region of interest" description="Disordered" evidence="1">
    <location>
        <begin position="70"/>
        <end position="99"/>
    </location>
</feature>
<name>H5XGH9_9PSEU</name>
<evidence type="ECO:0000256" key="3">
    <source>
        <dbReference type="SAM" id="SignalP"/>
    </source>
</evidence>
<accession>H5XGH9</accession>
<reference evidence="4 5" key="1">
    <citation type="submission" date="2011-11" db="EMBL/GenBank/DDBJ databases">
        <title>The Noncontiguous Finished sequence of Saccharomonospora cyanea NA-134.</title>
        <authorList>
            <consortium name="US DOE Joint Genome Institute"/>
            <person name="Lucas S."/>
            <person name="Han J."/>
            <person name="Lapidus A."/>
            <person name="Cheng J.-F."/>
            <person name="Goodwin L."/>
            <person name="Pitluck S."/>
            <person name="Peters L."/>
            <person name="Ovchinnikova G."/>
            <person name="Lu M."/>
            <person name="Detter J.C."/>
            <person name="Han C."/>
            <person name="Tapia R."/>
            <person name="Land M."/>
            <person name="Hauser L."/>
            <person name="Kyrpides N."/>
            <person name="Ivanova N."/>
            <person name="Pagani I."/>
            <person name="Brambilla E.-M."/>
            <person name="Klenk H.-P."/>
            <person name="Woyke T."/>
        </authorList>
    </citation>
    <scope>NUCLEOTIDE SEQUENCE [LARGE SCALE GENOMIC DNA]</scope>
    <source>
        <strain evidence="4 5">NA-134</strain>
    </source>
</reference>
<gene>
    <name evidence="4" type="ORF">SaccyDRAFT_1617</name>
</gene>
<dbReference type="Proteomes" id="UP000002791">
    <property type="component" value="Chromosome"/>
</dbReference>
<keyword evidence="5" id="KW-1185">Reference proteome</keyword>
<dbReference type="eggNOG" id="ENOG5033TJJ">
    <property type="taxonomic scope" value="Bacteria"/>
</dbReference>
<keyword evidence="3" id="KW-0732">Signal</keyword>
<keyword evidence="2" id="KW-0812">Transmembrane</keyword>
<keyword evidence="2" id="KW-1133">Transmembrane helix</keyword>
<dbReference type="HOGENOM" id="CLU_752034_0_0_11"/>
<feature type="transmembrane region" description="Helical" evidence="2">
    <location>
        <begin position="357"/>
        <end position="377"/>
    </location>
</feature>
<proteinExistence type="predicted"/>
<organism evidence="4 5">
    <name type="scientific">Saccharomonospora cyanea NA-134</name>
    <dbReference type="NCBI Taxonomy" id="882082"/>
    <lineage>
        <taxon>Bacteria</taxon>
        <taxon>Bacillati</taxon>
        <taxon>Actinomycetota</taxon>
        <taxon>Actinomycetes</taxon>
        <taxon>Pseudonocardiales</taxon>
        <taxon>Pseudonocardiaceae</taxon>
        <taxon>Saccharomonospora</taxon>
    </lineage>
</organism>